<dbReference type="KEGG" id="dar:Daro_0362"/>
<dbReference type="STRING" id="159087.Daro_0362"/>
<dbReference type="OrthoDB" id="9180056at2"/>
<organism evidence="1">
    <name type="scientific">Dechloromonas aromatica (strain RCB)</name>
    <dbReference type="NCBI Taxonomy" id="159087"/>
    <lineage>
        <taxon>Bacteria</taxon>
        <taxon>Pseudomonadati</taxon>
        <taxon>Pseudomonadota</taxon>
        <taxon>Betaproteobacteria</taxon>
        <taxon>Rhodocyclales</taxon>
        <taxon>Azonexaceae</taxon>
        <taxon>Dechloromonas</taxon>
    </lineage>
</organism>
<reference evidence="1" key="1">
    <citation type="submission" date="2005-08" db="EMBL/GenBank/DDBJ databases">
        <title>Complete sequence of Dechloromonas aromatica RCB.</title>
        <authorList>
            <person name="Salinero K.K."/>
            <person name="Copeland A."/>
            <person name="Lucas S."/>
            <person name="Lapidus A."/>
            <person name="Barry K."/>
            <person name="Detter J.C."/>
            <person name="Glavina T."/>
            <person name="Hammon N."/>
            <person name="Israni S."/>
            <person name="Pitluck S."/>
            <person name="Di Bartolo G."/>
            <person name="Trong S."/>
            <person name="Schmutz J."/>
            <person name="Larimer F."/>
            <person name="Land M."/>
            <person name="Ivanova N."/>
            <person name="Richardson P."/>
        </authorList>
    </citation>
    <scope>NUCLEOTIDE SEQUENCE</scope>
    <source>
        <strain evidence="1">RCB</strain>
    </source>
</reference>
<dbReference type="Pfam" id="PF03692">
    <property type="entry name" value="CxxCxxCC"/>
    <property type="match status" value="1"/>
</dbReference>
<dbReference type="InterPro" id="IPR005358">
    <property type="entry name" value="Puta_zinc/iron-chelating_dom"/>
</dbReference>
<protein>
    <submittedName>
        <fullName evidence="1">Uncharacterized protein</fullName>
    </submittedName>
</protein>
<dbReference type="HOGENOM" id="CLU_1438917_0_0_4"/>
<sequence length="188" mass="20668">MSAPNTRRSLGKELAAAAAAYQTADVIPHCAVCAKPCCKLDTLVLELEWKQIKSFWRLEESRPGFDKRLSSGQGPVEIRAGDDGLYYVHSKPCPAYDEAGHACTIYGQELKPLGCSDFPVYEDQGSVVADLRCEAVNLEALTAWMARSVGPEFRIIQAADREFPFLVTLSVRRVSGAASPNKRPRHRG</sequence>
<dbReference type="EMBL" id="CP000089">
    <property type="protein sequence ID" value="AAZ45121.1"/>
    <property type="molecule type" value="Genomic_DNA"/>
</dbReference>
<evidence type="ECO:0000313" key="1">
    <source>
        <dbReference type="EMBL" id="AAZ45121.1"/>
    </source>
</evidence>
<accession>Q47J60</accession>
<gene>
    <name evidence="1" type="ordered locus">Daro_0362</name>
</gene>
<dbReference type="AlphaFoldDB" id="Q47J60"/>
<proteinExistence type="predicted"/>
<name>Q47J60_DECAR</name>
<dbReference type="eggNOG" id="COG0727">
    <property type="taxonomic scope" value="Bacteria"/>
</dbReference>